<dbReference type="GO" id="GO:0080090">
    <property type="term" value="P:regulation of primary metabolic process"/>
    <property type="evidence" value="ECO:0007669"/>
    <property type="project" value="UniProtKB-ARBA"/>
</dbReference>
<keyword evidence="5 12" id="KW-0418">Kinase</keyword>
<comment type="catalytic activity">
    <reaction evidence="7">
        <text>L-threonyl-[protein] + ATP = O-phospho-L-threonyl-[protein] + ADP + H(+)</text>
        <dbReference type="Rhea" id="RHEA:46608"/>
        <dbReference type="Rhea" id="RHEA-COMP:11060"/>
        <dbReference type="Rhea" id="RHEA-COMP:11605"/>
        <dbReference type="ChEBI" id="CHEBI:15378"/>
        <dbReference type="ChEBI" id="CHEBI:30013"/>
        <dbReference type="ChEBI" id="CHEBI:30616"/>
        <dbReference type="ChEBI" id="CHEBI:61977"/>
        <dbReference type="ChEBI" id="CHEBI:456216"/>
        <dbReference type="EC" id="2.7.11.1"/>
    </reaction>
</comment>
<dbReference type="PANTHER" id="PTHR43289:SF34">
    <property type="entry name" value="SERINE_THREONINE-PROTEIN KINASE YBDM-RELATED"/>
    <property type="match status" value="1"/>
</dbReference>
<dbReference type="GO" id="GO:0004674">
    <property type="term" value="F:protein serine/threonine kinase activity"/>
    <property type="evidence" value="ECO:0007669"/>
    <property type="project" value="UniProtKB-KW"/>
</dbReference>
<protein>
    <recommendedName>
        <fullName evidence="1">non-specific serine/threonine protein kinase</fullName>
        <ecNumber evidence="1">2.7.11.1</ecNumber>
    </recommendedName>
</protein>
<dbReference type="InterPro" id="IPR000719">
    <property type="entry name" value="Prot_kinase_dom"/>
</dbReference>
<dbReference type="InterPro" id="IPR017441">
    <property type="entry name" value="Protein_kinase_ATP_BS"/>
</dbReference>
<feature type="compositionally biased region" description="Gly residues" evidence="10">
    <location>
        <begin position="402"/>
        <end position="418"/>
    </location>
</feature>
<proteinExistence type="predicted"/>
<dbReference type="KEGG" id="mrh:MycrhN_1857"/>
<dbReference type="Proteomes" id="UP000005442">
    <property type="component" value="Chromosome"/>
</dbReference>
<name>G8RMG8_MYCRN</name>
<evidence type="ECO:0000313" key="12">
    <source>
        <dbReference type="EMBL" id="AEV72465.1"/>
    </source>
</evidence>
<dbReference type="GO" id="GO:0005524">
    <property type="term" value="F:ATP binding"/>
    <property type="evidence" value="ECO:0007669"/>
    <property type="project" value="UniProtKB-UniRule"/>
</dbReference>
<feature type="compositionally biased region" description="Low complexity" evidence="10">
    <location>
        <begin position="379"/>
        <end position="390"/>
    </location>
</feature>
<dbReference type="PROSITE" id="PS00108">
    <property type="entry name" value="PROTEIN_KINASE_ST"/>
    <property type="match status" value="1"/>
</dbReference>
<keyword evidence="6 9" id="KW-0067">ATP-binding</keyword>
<dbReference type="InterPro" id="IPR008271">
    <property type="entry name" value="Ser/Thr_kinase_AS"/>
</dbReference>
<feature type="region of interest" description="Disordered" evidence="10">
    <location>
        <begin position="379"/>
        <end position="424"/>
    </location>
</feature>
<dbReference type="AlphaFoldDB" id="G8RMG8"/>
<evidence type="ECO:0000256" key="2">
    <source>
        <dbReference type="ARBA" id="ARBA00022527"/>
    </source>
</evidence>
<feature type="binding site" evidence="9">
    <location>
        <position position="40"/>
    </location>
    <ligand>
        <name>ATP</name>
        <dbReference type="ChEBI" id="CHEBI:30616"/>
    </ligand>
</feature>
<evidence type="ECO:0000256" key="7">
    <source>
        <dbReference type="ARBA" id="ARBA00047899"/>
    </source>
</evidence>
<dbReference type="PANTHER" id="PTHR43289">
    <property type="entry name" value="MITOGEN-ACTIVATED PROTEIN KINASE KINASE KINASE 20-RELATED"/>
    <property type="match status" value="1"/>
</dbReference>
<dbReference type="SMART" id="SM00220">
    <property type="entry name" value="S_TKc"/>
    <property type="match status" value="1"/>
</dbReference>
<reference evidence="12 13" key="1">
    <citation type="submission" date="2011-12" db="EMBL/GenBank/DDBJ databases">
        <title>Complete sequence of Mycobacterium rhodesiae NBB3.</title>
        <authorList>
            <consortium name="US DOE Joint Genome Institute"/>
            <person name="Lucas S."/>
            <person name="Han J."/>
            <person name="Lapidus A."/>
            <person name="Cheng J.-F."/>
            <person name="Goodwin L."/>
            <person name="Pitluck S."/>
            <person name="Peters L."/>
            <person name="Mikhailova N."/>
            <person name="Gu W."/>
            <person name="Detter J.C."/>
            <person name="Han C."/>
            <person name="Tapia R."/>
            <person name="Land M."/>
            <person name="Hauser L."/>
            <person name="Kyrpides N."/>
            <person name="Ivanova N."/>
            <person name="Pagani I."/>
            <person name="Mattes T."/>
            <person name="Holmes A."/>
            <person name="Rutledge P."/>
            <person name="Paulsen I."/>
            <person name="Coleman N."/>
            <person name="Woyke T."/>
        </authorList>
    </citation>
    <scope>NUCLEOTIDE SEQUENCE [LARGE SCALE GENOMIC DNA]</scope>
    <source>
        <strain evidence="12 13">NBB3</strain>
    </source>
</reference>
<evidence type="ECO:0000256" key="10">
    <source>
        <dbReference type="SAM" id="MobiDB-lite"/>
    </source>
</evidence>
<accession>G8RMG8</accession>
<keyword evidence="3" id="KW-0808">Transferase</keyword>
<dbReference type="Gene3D" id="3.30.200.20">
    <property type="entry name" value="Phosphorylase Kinase, domain 1"/>
    <property type="match status" value="1"/>
</dbReference>
<feature type="domain" description="Protein kinase" evidence="11">
    <location>
        <begin position="11"/>
        <end position="277"/>
    </location>
</feature>
<dbReference type="EC" id="2.7.11.1" evidence="1"/>
<evidence type="ECO:0000256" key="9">
    <source>
        <dbReference type="PROSITE-ProRule" id="PRU10141"/>
    </source>
</evidence>
<evidence type="ECO:0000256" key="8">
    <source>
        <dbReference type="ARBA" id="ARBA00048679"/>
    </source>
</evidence>
<keyword evidence="2" id="KW-0723">Serine/threonine-protein kinase</keyword>
<evidence type="ECO:0000256" key="3">
    <source>
        <dbReference type="ARBA" id="ARBA00022679"/>
    </source>
</evidence>
<dbReference type="EMBL" id="CP003169">
    <property type="protein sequence ID" value="AEV72465.1"/>
    <property type="molecule type" value="Genomic_DNA"/>
</dbReference>
<dbReference type="PROSITE" id="PS50011">
    <property type="entry name" value="PROTEIN_KINASE_DOM"/>
    <property type="match status" value="1"/>
</dbReference>
<keyword evidence="13" id="KW-1185">Reference proteome</keyword>
<dbReference type="Gene3D" id="1.10.510.10">
    <property type="entry name" value="Transferase(Phosphotransferase) domain 1"/>
    <property type="match status" value="1"/>
</dbReference>
<organism evidence="12 13">
    <name type="scientific">Mycolicibacterium rhodesiae (strain NBB3)</name>
    <name type="common">Mycobacterium rhodesiae</name>
    <dbReference type="NCBI Taxonomy" id="710685"/>
    <lineage>
        <taxon>Bacteria</taxon>
        <taxon>Bacillati</taxon>
        <taxon>Actinomycetota</taxon>
        <taxon>Actinomycetes</taxon>
        <taxon>Mycobacteriales</taxon>
        <taxon>Mycobacteriaceae</taxon>
        <taxon>Mycolicibacterium</taxon>
    </lineage>
</organism>
<keyword evidence="4 9" id="KW-0547">Nucleotide-binding</keyword>
<dbReference type="PROSITE" id="PS00107">
    <property type="entry name" value="PROTEIN_KINASE_ATP"/>
    <property type="match status" value="1"/>
</dbReference>
<evidence type="ECO:0000256" key="5">
    <source>
        <dbReference type="ARBA" id="ARBA00022777"/>
    </source>
</evidence>
<evidence type="ECO:0000256" key="1">
    <source>
        <dbReference type="ARBA" id="ARBA00012513"/>
    </source>
</evidence>
<evidence type="ECO:0000256" key="4">
    <source>
        <dbReference type="ARBA" id="ARBA00022741"/>
    </source>
</evidence>
<sequence>MNGPALLGGRYEVRDVLGFGGMAEVRDGWDMRLDRAVAIKLLHPGLSSQAEIRQRFQTEACAAAALNHPNIVNVYDLGEQDGTPFIVMERLPGCTLGDEIALGPLSQSHVYTAMRDVLAALIAAHGAGMLHRDIKPGNILLTESGGVKVADFGIVKAPGSAHTTTGQLVGTLAYLSADRVAGNPASMSDDLYAAGVVGYEALTGRRPFTEEDIAPLARAIMEDDPPPVAALRPDVDPQLAEVIERAMSRDPLRRFRSAEAMWHAVDGVGLHDAGPWLTPIEFCVQRPPTLINAQRDPWPEAITGPVAPERHRPVPVRKVAGSAALLGAMAIAAVAFALDPSSATRPTAPEPVSVSTPVPVPVSVETTVPTPVSVAAVPSPVVQSPASSPVIEQATQQEPARGGNGNGNGNGNGRGNGHGNKKPK</sequence>
<dbReference type="RefSeq" id="WP_014210279.1">
    <property type="nucleotide sequence ID" value="NC_016604.1"/>
</dbReference>
<dbReference type="Pfam" id="PF00069">
    <property type="entry name" value="Pkinase"/>
    <property type="match status" value="1"/>
</dbReference>
<dbReference type="OrthoDB" id="9762169at2"/>
<gene>
    <name evidence="12" type="ordered locus">MycrhN_1857</name>
</gene>
<dbReference type="HOGENOM" id="CLU_000288_63_44_11"/>
<evidence type="ECO:0000313" key="13">
    <source>
        <dbReference type="Proteomes" id="UP000005442"/>
    </source>
</evidence>
<dbReference type="PATRIC" id="fig|710685.3.peg.1866"/>
<dbReference type="FunFam" id="3.30.200.20:FF:000035">
    <property type="entry name" value="Serine/threonine protein kinase Stk1"/>
    <property type="match status" value="1"/>
</dbReference>
<evidence type="ECO:0000256" key="6">
    <source>
        <dbReference type="ARBA" id="ARBA00022840"/>
    </source>
</evidence>
<dbReference type="STRING" id="710685.MycrhN_1857"/>
<dbReference type="eggNOG" id="COG0515">
    <property type="taxonomic scope" value="Bacteria"/>
</dbReference>
<dbReference type="CDD" id="cd14014">
    <property type="entry name" value="STKc_PknB_like"/>
    <property type="match status" value="1"/>
</dbReference>
<comment type="catalytic activity">
    <reaction evidence="8">
        <text>L-seryl-[protein] + ATP = O-phospho-L-seryl-[protein] + ADP + H(+)</text>
        <dbReference type="Rhea" id="RHEA:17989"/>
        <dbReference type="Rhea" id="RHEA-COMP:9863"/>
        <dbReference type="Rhea" id="RHEA-COMP:11604"/>
        <dbReference type="ChEBI" id="CHEBI:15378"/>
        <dbReference type="ChEBI" id="CHEBI:29999"/>
        <dbReference type="ChEBI" id="CHEBI:30616"/>
        <dbReference type="ChEBI" id="CHEBI:83421"/>
        <dbReference type="ChEBI" id="CHEBI:456216"/>
        <dbReference type="EC" id="2.7.11.1"/>
    </reaction>
</comment>
<evidence type="ECO:0000259" key="11">
    <source>
        <dbReference type="PROSITE" id="PS50011"/>
    </source>
</evidence>
<dbReference type="SUPFAM" id="SSF56112">
    <property type="entry name" value="Protein kinase-like (PK-like)"/>
    <property type="match status" value="1"/>
</dbReference>
<dbReference type="InterPro" id="IPR011009">
    <property type="entry name" value="Kinase-like_dom_sf"/>
</dbReference>